<feature type="region of interest" description="Disordered" evidence="1">
    <location>
        <begin position="122"/>
        <end position="143"/>
    </location>
</feature>
<gene>
    <name evidence="4" type="ORF">IQ241_22270</name>
</gene>
<dbReference type="Gene3D" id="3.90.50.10">
    <property type="entry name" value="Photosynthetic Reaction Center, subunit H, domain 2"/>
    <property type="match status" value="1"/>
</dbReference>
<dbReference type="GO" id="GO:0030077">
    <property type="term" value="C:plasma membrane light-harvesting complex"/>
    <property type="evidence" value="ECO:0007669"/>
    <property type="project" value="InterPro"/>
</dbReference>
<dbReference type="PANTHER" id="PTHR38463">
    <property type="entry name" value="STRESS RESPONSE PROTEIN YSNF"/>
    <property type="match status" value="1"/>
</dbReference>
<protein>
    <submittedName>
        <fullName evidence="4">DUF2382 domain-containing protein</fullName>
    </submittedName>
</protein>
<evidence type="ECO:0000256" key="1">
    <source>
        <dbReference type="SAM" id="MobiDB-lite"/>
    </source>
</evidence>
<dbReference type="AlphaFoldDB" id="A0A8J7ASL7"/>
<dbReference type="EMBL" id="JADEXG010000076">
    <property type="protein sequence ID" value="MBE9079981.1"/>
    <property type="molecule type" value="Genomic_DNA"/>
</dbReference>
<dbReference type="PANTHER" id="PTHR38463:SF1">
    <property type="entry name" value="STRESS RESPONSE PROTEIN YSNF"/>
    <property type="match status" value="1"/>
</dbReference>
<dbReference type="GO" id="GO:0019684">
    <property type="term" value="P:photosynthesis, light reaction"/>
    <property type="evidence" value="ECO:0007669"/>
    <property type="project" value="InterPro"/>
</dbReference>
<dbReference type="Proteomes" id="UP000636505">
    <property type="component" value="Unassembled WGS sequence"/>
</dbReference>
<dbReference type="Pfam" id="PF09557">
    <property type="entry name" value="DUF2382"/>
    <property type="match status" value="1"/>
</dbReference>
<dbReference type="InterPro" id="IPR052967">
    <property type="entry name" value="Stress_Response_Assoc"/>
</dbReference>
<proteinExistence type="predicted"/>
<dbReference type="InterPro" id="IPR011033">
    <property type="entry name" value="PRC_barrel-like_sf"/>
</dbReference>
<dbReference type="Pfam" id="PF05239">
    <property type="entry name" value="PRC"/>
    <property type="match status" value="1"/>
</dbReference>
<accession>A0A8J7ASL7</accession>
<sequence length="306" mass="34595">MALLRLKKAYPNYRDTFSDSNLSNIDDYSVYTRDNDKVGSVEDGLFEDGTGRFRYLVVDTGPWIFGKKVLLPIGLANFDYDNQRIHVEGLTKQQIEELPEYKTDMMVDHDYEERLRGTYRTLPGRSQTATGRAAGMPAAGTSAPVTGTAATGATANTAYTRDNYSYDDEPAMYGVDENDVNHPIRLYEERLIADKHRTKTGEVSVGKRVETESAEVSVPVERERVVIERTNPTNTTAATDTPDFREGEVARMEVHEENADIHKEAFVREEVNVRKEVDRDVVSDRETVRREEIDVDTSGNPDIRRS</sequence>
<feature type="domain" description="DUF2382" evidence="3">
    <location>
        <begin position="184"/>
        <end position="295"/>
    </location>
</feature>
<evidence type="ECO:0000313" key="5">
    <source>
        <dbReference type="Proteomes" id="UP000636505"/>
    </source>
</evidence>
<organism evidence="4 5">
    <name type="scientific">Vasconcelosia minhoensis LEGE 07310</name>
    <dbReference type="NCBI Taxonomy" id="915328"/>
    <lineage>
        <taxon>Bacteria</taxon>
        <taxon>Bacillati</taxon>
        <taxon>Cyanobacteriota</taxon>
        <taxon>Cyanophyceae</taxon>
        <taxon>Nodosilineales</taxon>
        <taxon>Cymatolegaceae</taxon>
        <taxon>Vasconcelosia</taxon>
        <taxon>Vasconcelosia minhoensis</taxon>
    </lineage>
</organism>
<dbReference type="InterPro" id="IPR014747">
    <property type="entry name" value="Bac_photo_RC_H_C"/>
</dbReference>
<keyword evidence="5" id="KW-1185">Reference proteome</keyword>
<evidence type="ECO:0000259" key="3">
    <source>
        <dbReference type="Pfam" id="PF09557"/>
    </source>
</evidence>
<reference evidence="4" key="1">
    <citation type="submission" date="2020-10" db="EMBL/GenBank/DDBJ databases">
        <authorList>
            <person name="Castelo-Branco R."/>
            <person name="Eusebio N."/>
            <person name="Adriana R."/>
            <person name="Vieira A."/>
            <person name="Brugerolle De Fraissinette N."/>
            <person name="Rezende De Castro R."/>
            <person name="Schneider M.P."/>
            <person name="Vasconcelos V."/>
            <person name="Leao P.N."/>
        </authorList>
    </citation>
    <scope>NUCLEOTIDE SEQUENCE</scope>
    <source>
        <strain evidence="4">LEGE 07310</strain>
    </source>
</reference>
<dbReference type="RefSeq" id="WP_193911486.1">
    <property type="nucleotide sequence ID" value="NZ_JADEXG010000076.1"/>
</dbReference>
<dbReference type="SUPFAM" id="SSF50346">
    <property type="entry name" value="PRC-barrel domain"/>
    <property type="match status" value="1"/>
</dbReference>
<evidence type="ECO:0000259" key="2">
    <source>
        <dbReference type="Pfam" id="PF05239"/>
    </source>
</evidence>
<feature type="region of interest" description="Disordered" evidence="1">
    <location>
        <begin position="279"/>
        <end position="306"/>
    </location>
</feature>
<dbReference type="InterPro" id="IPR019060">
    <property type="entry name" value="DUF2382"/>
</dbReference>
<feature type="compositionally biased region" description="Basic and acidic residues" evidence="1">
    <location>
        <begin position="279"/>
        <end position="292"/>
    </location>
</feature>
<feature type="domain" description="PRC-barrel" evidence="2">
    <location>
        <begin position="22"/>
        <end position="93"/>
    </location>
</feature>
<dbReference type="InterPro" id="IPR027275">
    <property type="entry name" value="PRC-brl_dom"/>
</dbReference>
<dbReference type="NCBIfam" id="TIGR02271">
    <property type="entry name" value="YsnF/AvaK domain"/>
    <property type="match status" value="1"/>
</dbReference>
<evidence type="ECO:0000313" key="4">
    <source>
        <dbReference type="EMBL" id="MBE9079981.1"/>
    </source>
</evidence>
<name>A0A8J7ASL7_9CYAN</name>
<comment type="caution">
    <text evidence="4">The sequence shown here is derived from an EMBL/GenBank/DDBJ whole genome shotgun (WGS) entry which is preliminary data.</text>
</comment>